<reference evidence="3" key="2">
    <citation type="submission" date="2012-02" db="EMBL/GenBank/DDBJ databases">
        <title>Complete genome sequence of Blastococcus saxobsidens strain DD2.</title>
        <authorList>
            <person name="Genoscope."/>
        </authorList>
    </citation>
    <scope>NUCLEOTIDE SEQUENCE [LARGE SCALE GENOMIC DNA]</scope>
    <source>
        <strain evidence="3">DD2</strain>
    </source>
</reference>
<dbReference type="OrthoDB" id="3267263at2"/>
<evidence type="ECO:0000313" key="2">
    <source>
        <dbReference type="EMBL" id="CCG04478.1"/>
    </source>
</evidence>
<protein>
    <recommendedName>
        <fullName evidence="4">DoxX family membrane protein</fullName>
    </recommendedName>
</protein>
<evidence type="ECO:0000313" key="3">
    <source>
        <dbReference type="Proteomes" id="UP000007517"/>
    </source>
</evidence>
<dbReference type="HOGENOM" id="CLU_119494_0_0_11"/>
<keyword evidence="1" id="KW-1133">Transmembrane helix</keyword>
<evidence type="ECO:0008006" key="4">
    <source>
        <dbReference type="Google" id="ProtNLM"/>
    </source>
</evidence>
<accession>H6RUV6</accession>
<dbReference type="KEGG" id="bsd:BLASA_3616"/>
<sequence length="167" mass="17342">MGLPITLSEIAPRISAGAFILNSGLGKRGADEEAAAGMHGFAAGTYPFLGKMEPKQFAQALSTAEIAIGAALLTPFVPTAVAGAALTTFSGGLLGLYLKTPGMRKEGSLAPTEQGLAIAKDSWLLGIGIGLLVRGTVDREPRRVRRAAKTLDKANKRAAKARKRLSD</sequence>
<gene>
    <name evidence="2" type="ordered locus">BLASA_3616</name>
</gene>
<name>H6RUV6_BLASD</name>
<proteinExistence type="predicted"/>
<feature type="transmembrane region" description="Helical" evidence="1">
    <location>
        <begin position="80"/>
        <end position="98"/>
    </location>
</feature>
<dbReference type="Proteomes" id="UP000007517">
    <property type="component" value="Chromosome"/>
</dbReference>
<organism evidence="2 3">
    <name type="scientific">Blastococcus saxobsidens (strain DD2)</name>
    <dbReference type="NCBI Taxonomy" id="1146883"/>
    <lineage>
        <taxon>Bacteria</taxon>
        <taxon>Bacillati</taxon>
        <taxon>Actinomycetota</taxon>
        <taxon>Actinomycetes</taxon>
        <taxon>Geodermatophilales</taxon>
        <taxon>Geodermatophilaceae</taxon>
        <taxon>Blastococcus</taxon>
    </lineage>
</organism>
<keyword evidence="1" id="KW-0472">Membrane</keyword>
<dbReference type="EMBL" id="FO117623">
    <property type="protein sequence ID" value="CCG04478.1"/>
    <property type="molecule type" value="Genomic_DNA"/>
</dbReference>
<evidence type="ECO:0000256" key="1">
    <source>
        <dbReference type="SAM" id="Phobius"/>
    </source>
</evidence>
<dbReference type="STRING" id="1146883.BLASA_3616"/>
<reference evidence="2 3" key="1">
    <citation type="journal article" date="2012" name="J. Bacteriol.">
        <title>Genome Sequence of Blastococcus saxobsidens DD2, a Stone-Inhabiting Bacterium.</title>
        <authorList>
            <person name="Chouaia B."/>
            <person name="Crotti E."/>
            <person name="Brusetti L."/>
            <person name="Daffonchio D."/>
            <person name="Essoussi I."/>
            <person name="Nouioui I."/>
            <person name="Sbissi I."/>
            <person name="Ghodhbane-Gtari F."/>
            <person name="Gtari M."/>
            <person name="Vacherie B."/>
            <person name="Barbe V."/>
            <person name="Medigue C."/>
            <person name="Gury J."/>
            <person name="Pujic P."/>
            <person name="Normand P."/>
        </authorList>
    </citation>
    <scope>NUCLEOTIDE SEQUENCE [LARGE SCALE GENOMIC DNA]</scope>
    <source>
        <strain evidence="2 3">DD2</strain>
    </source>
</reference>
<dbReference type="RefSeq" id="WP_014377357.1">
    <property type="nucleotide sequence ID" value="NC_016943.1"/>
</dbReference>
<dbReference type="eggNOG" id="ENOG5032S5B">
    <property type="taxonomic scope" value="Bacteria"/>
</dbReference>
<keyword evidence="1" id="KW-0812">Transmembrane</keyword>
<keyword evidence="3" id="KW-1185">Reference proteome</keyword>
<dbReference type="AlphaFoldDB" id="H6RUV6"/>